<dbReference type="KEGG" id="des:DSOUD_1337"/>
<dbReference type="RefSeq" id="WP_053550262.1">
    <property type="nucleotide sequence ID" value="NZ_CP010802.1"/>
</dbReference>
<dbReference type="Pfam" id="PF00814">
    <property type="entry name" value="TsaD"/>
    <property type="match status" value="1"/>
</dbReference>
<dbReference type="CDD" id="cd24032">
    <property type="entry name" value="ASKHA_NBD_TsaB"/>
    <property type="match status" value="1"/>
</dbReference>
<proteinExistence type="predicted"/>
<evidence type="ECO:0000259" key="1">
    <source>
        <dbReference type="Pfam" id="PF00814"/>
    </source>
</evidence>
<organism evidence="2 3">
    <name type="scientific">Desulfuromonas soudanensis</name>
    <dbReference type="NCBI Taxonomy" id="1603606"/>
    <lineage>
        <taxon>Bacteria</taxon>
        <taxon>Pseudomonadati</taxon>
        <taxon>Thermodesulfobacteriota</taxon>
        <taxon>Desulfuromonadia</taxon>
        <taxon>Desulfuromonadales</taxon>
        <taxon>Desulfuromonadaceae</taxon>
        <taxon>Desulfuromonas</taxon>
    </lineage>
</organism>
<dbReference type="OrthoDB" id="9809995at2"/>
<accession>A0A0M5IYV6</accession>
<evidence type="ECO:0000313" key="2">
    <source>
        <dbReference type="EMBL" id="ALC16118.1"/>
    </source>
</evidence>
<reference evidence="2 3" key="1">
    <citation type="submission" date="2015-07" db="EMBL/GenBank/DDBJ databases">
        <title>Isolation and Genomic Characterization of a Novel Halophilic Metal-Reducing Deltaproteobacterium from the Deep Subsurface.</title>
        <authorList>
            <person name="Badalamenti J.P."/>
            <person name="Summers Z.M."/>
            <person name="Gralnick J.A."/>
            <person name="Bond D.R."/>
        </authorList>
    </citation>
    <scope>NUCLEOTIDE SEQUENCE [LARGE SCALE GENOMIC DNA]</scope>
    <source>
        <strain evidence="2 3">WTL</strain>
    </source>
</reference>
<dbReference type="Gene3D" id="3.30.420.40">
    <property type="match status" value="2"/>
</dbReference>
<dbReference type="InterPro" id="IPR000905">
    <property type="entry name" value="Gcp-like_dom"/>
</dbReference>
<name>A0A0M5IYV6_9BACT</name>
<dbReference type="GO" id="GO:0002949">
    <property type="term" value="P:tRNA threonylcarbamoyladenosine modification"/>
    <property type="evidence" value="ECO:0007669"/>
    <property type="project" value="InterPro"/>
</dbReference>
<feature type="domain" description="Gcp-like" evidence="1">
    <location>
        <begin position="36"/>
        <end position="227"/>
    </location>
</feature>
<dbReference type="EMBL" id="CP010802">
    <property type="protein sequence ID" value="ALC16118.1"/>
    <property type="molecule type" value="Genomic_DNA"/>
</dbReference>
<dbReference type="STRING" id="1603606.DSOUD_1337"/>
<dbReference type="AlphaFoldDB" id="A0A0M5IYV6"/>
<dbReference type="InterPro" id="IPR022496">
    <property type="entry name" value="T6A_TsaB"/>
</dbReference>
<gene>
    <name evidence="2" type="primary">yeaZ</name>
    <name evidence="2" type="ORF">DSOUD_1337</name>
</gene>
<evidence type="ECO:0000313" key="3">
    <source>
        <dbReference type="Proteomes" id="UP000057158"/>
    </source>
</evidence>
<dbReference type="InterPro" id="IPR043129">
    <property type="entry name" value="ATPase_NBD"/>
</dbReference>
<dbReference type="Proteomes" id="UP000057158">
    <property type="component" value="Chromosome"/>
</dbReference>
<keyword evidence="3" id="KW-1185">Reference proteome</keyword>
<dbReference type="SUPFAM" id="SSF53067">
    <property type="entry name" value="Actin-like ATPase domain"/>
    <property type="match status" value="2"/>
</dbReference>
<sequence length="238" mass="25379">MSELLLTIDTTTPVGSVAVTGGETLLGEVLLNLRSTHTDRLLLTVRQLLTDLNLDISAIEGFGVVLGPGSFTGVRVGVATVKGLALATGKPVAGVSTLRTLALQAPFARSPVCALLDARKKEVYAGLFTWEGGRPLPLGGEAVLAPEALLDSLEGEVLFVGDGSLAYRTLIVRMLGARAHFLPWPLNLPRASCAAMLVLDELRQGRTVPLEALKPTYIRASEAEILWDRRRQDGLFEG</sequence>
<protein>
    <submittedName>
        <fullName evidence="2">tRNA threonylcarbamoyl adenosine modification protein YeaZ</fullName>
    </submittedName>
</protein>
<dbReference type="NCBIfam" id="TIGR03725">
    <property type="entry name" value="T6A_YeaZ"/>
    <property type="match status" value="1"/>
</dbReference>
<dbReference type="PATRIC" id="fig|1603606.3.peg.1460"/>